<dbReference type="AlphaFoldDB" id="A0A101FFD6"/>
<accession>A0A101FFD6</accession>
<name>A0A101FFD6_9THEO</name>
<comment type="caution">
    <text evidence="1">The sequence shown here is derived from an EMBL/GenBank/DDBJ whole genome shotgun (WGS) entry which is preliminary data.</text>
</comment>
<sequence length="68" mass="7905">MDAWEEELPVEEAVSDYREFFAGYTAVTAEIEELIRSYVHDRAVNGIFRESSRVRFGALLWMVGERFG</sequence>
<organism evidence="1 2">
    <name type="scientific">Thermacetogenium phaeum</name>
    <dbReference type="NCBI Taxonomy" id="85874"/>
    <lineage>
        <taxon>Bacteria</taxon>
        <taxon>Bacillati</taxon>
        <taxon>Bacillota</taxon>
        <taxon>Clostridia</taxon>
        <taxon>Thermoanaerobacterales</taxon>
        <taxon>Thermoanaerobacteraceae</taxon>
        <taxon>Thermacetogenium</taxon>
    </lineage>
</organism>
<protein>
    <submittedName>
        <fullName evidence="1">Uncharacterized protein</fullName>
    </submittedName>
</protein>
<dbReference type="EMBL" id="LGFO01000191">
    <property type="protein sequence ID" value="KUK36001.1"/>
    <property type="molecule type" value="Genomic_DNA"/>
</dbReference>
<evidence type="ECO:0000313" key="2">
    <source>
        <dbReference type="Proteomes" id="UP000053326"/>
    </source>
</evidence>
<proteinExistence type="predicted"/>
<reference evidence="2" key="1">
    <citation type="journal article" date="2015" name="MBio">
        <title>Genome-Resolved Metagenomic Analysis Reveals Roles for Candidate Phyla and Other Microbial Community Members in Biogeochemical Transformations in Oil Reservoirs.</title>
        <authorList>
            <person name="Hu P."/>
            <person name="Tom L."/>
            <person name="Singh A."/>
            <person name="Thomas B.C."/>
            <person name="Baker B.J."/>
            <person name="Piceno Y.M."/>
            <person name="Andersen G.L."/>
            <person name="Banfield J.F."/>
        </authorList>
    </citation>
    <scope>NUCLEOTIDE SEQUENCE [LARGE SCALE GENOMIC DNA]</scope>
</reference>
<gene>
    <name evidence="1" type="ORF">XD66_1292</name>
</gene>
<dbReference type="Proteomes" id="UP000053326">
    <property type="component" value="Unassembled WGS sequence"/>
</dbReference>
<evidence type="ECO:0000313" key="1">
    <source>
        <dbReference type="EMBL" id="KUK36001.1"/>
    </source>
</evidence>